<dbReference type="SUPFAM" id="SSF103190">
    <property type="entry name" value="Sensory domain-like"/>
    <property type="match status" value="1"/>
</dbReference>
<keyword evidence="7" id="KW-1185">Reference proteome</keyword>
<protein>
    <recommendedName>
        <fullName evidence="5">VWFA domain-containing protein</fullName>
    </recommendedName>
</protein>
<dbReference type="InterPro" id="IPR036465">
    <property type="entry name" value="vWFA_dom_sf"/>
</dbReference>
<dbReference type="Pfam" id="PF13519">
    <property type="entry name" value="VWA_2"/>
    <property type="match status" value="1"/>
</dbReference>
<dbReference type="PROSITE" id="PS50234">
    <property type="entry name" value="VWFA"/>
    <property type="match status" value="1"/>
</dbReference>
<evidence type="ECO:0000256" key="1">
    <source>
        <dbReference type="ARBA" id="ARBA00007060"/>
    </source>
</evidence>
<dbReference type="Proteomes" id="UP001642483">
    <property type="component" value="Unassembled WGS sequence"/>
</dbReference>
<dbReference type="SMART" id="SM00327">
    <property type="entry name" value="VWA"/>
    <property type="match status" value="1"/>
</dbReference>
<reference evidence="6 7" key="1">
    <citation type="submission" date="2024-02" db="EMBL/GenBank/DDBJ databases">
        <authorList>
            <person name="Daric V."/>
            <person name="Darras S."/>
        </authorList>
    </citation>
    <scope>NUCLEOTIDE SEQUENCE [LARGE SCALE GENOMIC DNA]</scope>
</reference>
<evidence type="ECO:0000313" key="7">
    <source>
        <dbReference type="Proteomes" id="UP001642483"/>
    </source>
</evidence>
<gene>
    <name evidence="6" type="ORF">CVLEPA_LOCUS11591</name>
</gene>
<keyword evidence="3" id="KW-0472">Membrane</keyword>
<dbReference type="Gene3D" id="3.30.450.20">
    <property type="entry name" value="PAS domain"/>
    <property type="match status" value="2"/>
</dbReference>
<dbReference type="PANTHER" id="PTHR10166:SF66">
    <property type="entry name" value="VWFA AND CACHE DOMAIN-CONTAINING PROTEIN CG16868"/>
    <property type="match status" value="1"/>
</dbReference>
<comment type="caution">
    <text evidence="6">The sequence shown here is derived from an EMBL/GenBank/DDBJ whole genome shotgun (WGS) entry which is preliminary data.</text>
</comment>
<feature type="domain" description="VWFA" evidence="5">
    <location>
        <begin position="205"/>
        <end position="410"/>
    </location>
</feature>
<evidence type="ECO:0000256" key="4">
    <source>
        <dbReference type="SAM" id="SignalP"/>
    </source>
</evidence>
<comment type="similarity">
    <text evidence="1">Belongs to the calcium channel subunit alpha-2/delta family.</text>
</comment>
<evidence type="ECO:0000259" key="5">
    <source>
        <dbReference type="PROSITE" id="PS50234"/>
    </source>
</evidence>
<dbReference type="SUPFAM" id="SSF53300">
    <property type="entry name" value="vWA-like"/>
    <property type="match status" value="1"/>
</dbReference>
<evidence type="ECO:0000256" key="2">
    <source>
        <dbReference type="SAM" id="MobiDB-lite"/>
    </source>
</evidence>
<dbReference type="EMBL" id="CAWYQH010000079">
    <property type="protein sequence ID" value="CAK8681385.1"/>
    <property type="molecule type" value="Genomic_DNA"/>
</dbReference>
<feature type="transmembrane region" description="Helical" evidence="3">
    <location>
        <begin position="1038"/>
        <end position="1062"/>
    </location>
</feature>
<dbReference type="InterPro" id="IPR002035">
    <property type="entry name" value="VWF_A"/>
</dbReference>
<dbReference type="InterPro" id="IPR029151">
    <property type="entry name" value="Sensor-like_sf"/>
</dbReference>
<feature type="signal peptide" evidence="4">
    <location>
        <begin position="1"/>
        <end position="22"/>
    </location>
</feature>
<accession>A0ABP0FP24</accession>
<dbReference type="PANTHER" id="PTHR10166">
    <property type="entry name" value="VOLTAGE-DEPENDENT CALCIUM CHANNEL SUBUNIT ALPHA-2/DELTA-RELATED"/>
    <property type="match status" value="1"/>
</dbReference>
<name>A0ABP0FP24_CLALP</name>
<keyword evidence="3" id="KW-0812">Transmembrane</keyword>
<organism evidence="6 7">
    <name type="scientific">Clavelina lepadiformis</name>
    <name type="common">Light-bulb sea squirt</name>
    <name type="synonym">Ascidia lepadiformis</name>
    <dbReference type="NCBI Taxonomy" id="159417"/>
    <lineage>
        <taxon>Eukaryota</taxon>
        <taxon>Metazoa</taxon>
        <taxon>Chordata</taxon>
        <taxon>Tunicata</taxon>
        <taxon>Ascidiacea</taxon>
        <taxon>Aplousobranchia</taxon>
        <taxon>Clavelinidae</taxon>
        <taxon>Clavelina</taxon>
    </lineage>
</organism>
<proteinExistence type="inferred from homology"/>
<dbReference type="Gene3D" id="3.40.50.410">
    <property type="entry name" value="von Willebrand factor, type A domain"/>
    <property type="match status" value="1"/>
</dbReference>
<feature type="chain" id="PRO_5045079068" description="VWFA domain-containing protein" evidence="4">
    <location>
        <begin position="23"/>
        <end position="1165"/>
    </location>
</feature>
<feature type="region of interest" description="Disordered" evidence="2">
    <location>
        <begin position="1069"/>
        <end position="1092"/>
    </location>
</feature>
<evidence type="ECO:0000313" key="6">
    <source>
        <dbReference type="EMBL" id="CAK8681385.1"/>
    </source>
</evidence>
<keyword evidence="4" id="KW-0732">Signal</keyword>
<dbReference type="InterPro" id="IPR051173">
    <property type="entry name" value="Ca_channel_alpha-2/delta"/>
</dbReference>
<sequence>MKFSCCYLGIFLASFCLGVVKSQYDSEGLSRKIKELVEDFLGQNSMQKHLDQLSYSEQILVGNTVLEQLVNNLQNKFQKRILTVQQLQQAVERAYSGITSTSYECCKFPTSQTEYDLRFKNKVAVNQVCEQISPEAESSLVRLRPSFVESCAQNLIELPSLKWQYFGSEQGVTTRFPALISDSCDDYDNRFRPWYVQANVPVPKEVVVVIDRSGSMGRRHGSVTLMELAKSAAKTVISTLNPFDKFTVVAFSTNALPTDVGDTANDDCFSSTLAFATPGNIKKVSGFIDSLIADGSTYYAKALDKAFNFFSTDVESRNSTKLDRVILFMSDGEPSEPSTSTILDTLRSRNAEVNNSVVILTYGLGSSDFDVLEDMATATSSVIDESDIRPGVFTKVDDPDLLRSQMASYYNFFKVDDELASDPVWTVPYLDAWGLGVMITASLPVYVRGNLIGVAAVDVTIEELFAETTNIVPGELSYSFVVNEAGLMIDHPLFPQIGISEPLFARATAFERDPDFVEIFESMKRGGSGEKTFYSTKVLSGGDGRRYGAKEIQVRSTYFWKKIPGTDFSVCLVLANEDIQSVLAPQGSVPRGSFLYHRLDLVPPNTACRHLNNYCSMDQSSVFLASRSYEDPEYYLSRVFTATDVNRIKDYVEGSITISQGLKVGIKDEVVATSYAERWWTELHNNTDIEEEVVWRYIGTKNGVFRHFPGTRYPDDYDPVLRPWYEHALANRGNNVLTLPYVDAASGATIITLSRVLFEGKFGGLHDVINDEVVAVMGVDILLSYFQTVLAEFFPDCINDDSTRCVLMDKAGFVIFAKEYLESSSVRTNQHLTEVDSNIANLLIRDGILNPTSCSNVEASLLQRTYNVSYSGSYSVTVNFGSNCETIRVIPIEQTNTYMVIKGPRTSGGSCSFYRPLKCTCGSGIGTVCETTWSGYACECPCQSPDTQYHPCTNEYDFSSSRVPLCSPENKELTSVAATNMDLSSLPICYKIAFTFNETENKELTSVAATNTDLSSLPICYKIAFTFDPTDSGQSQGLGLGAIVGIVVGVVAVVIVGIIIAIKAKKSKPPRNTRRTSQPSAPPAYPAQPAQPATNPAYFAAEEPSAIYVNTVEKGAYPANNFPPSYEESSRIFDKPTFVVLIWNLPIAPCTSLWIYEKNDFLEKI</sequence>
<evidence type="ECO:0000256" key="3">
    <source>
        <dbReference type="SAM" id="Phobius"/>
    </source>
</evidence>
<keyword evidence="3" id="KW-1133">Transmembrane helix</keyword>